<keyword evidence="1" id="KW-1133">Transmembrane helix</keyword>
<organism evidence="2 3">
    <name type="scientific">Dyadobacter jejuensis</name>
    <dbReference type="NCBI Taxonomy" id="1082580"/>
    <lineage>
        <taxon>Bacteria</taxon>
        <taxon>Pseudomonadati</taxon>
        <taxon>Bacteroidota</taxon>
        <taxon>Cytophagia</taxon>
        <taxon>Cytophagales</taxon>
        <taxon>Spirosomataceae</taxon>
        <taxon>Dyadobacter</taxon>
    </lineage>
</organism>
<accession>A0A316AL22</accession>
<evidence type="ECO:0000313" key="2">
    <source>
        <dbReference type="EMBL" id="PWJ58078.1"/>
    </source>
</evidence>
<evidence type="ECO:0000256" key="1">
    <source>
        <dbReference type="SAM" id="Phobius"/>
    </source>
</evidence>
<proteinExistence type="predicted"/>
<keyword evidence="3" id="KW-1185">Reference proteome</keyword>
<protein>
    <submittedName>
        <fullName evidence="2">Uncharacterized protein</fullName>
    </submittedName>
</protein>
<name>A0A316AL22_9BACT</name>
<feature type="transmembrane region" description="Helical" evidence="1">
    <location>
        <begin position="16"/>
        <end position="34"/>
    </location>
</feature>
<dbReference type="AlphaFoldDB" id="A0A316AL22"/>
<sequence>MLFEKCQIDFCVRNNFIVLFTVCTHFINSVQLLMMKPGKPGAKFYSKEPGYSKNRFTKSVGICGMGIGQDYYIMCQPVVYIM</sequence>
<evidence type="ECO:0000313" key="3">
    <source>
        <dbReference type="Proteomes" id="UP000245880"/>
    </source>
</evidence>
<dbReference type="EMBL" id="QGDT01000005">
    <property type="protein sequence ID" value="PWJ58078.1"/>
    <property type="molecule type" value="Genomic_DNA"/>
</dbReference>
<reference evidence="2 3" key="1">
    <citation type="submission" date="2018-03" db="EMBL/GenBank/DDBJ databases">
        <title>Genomic Encyclopedia of Archaeal and Bacterial Type Strains, Phase II (KMG-II): from individual species to whole genera.</title>
        <authorList>
            <person name="Goeker M."/>
        </authorList>
    </citation>
    <scope>NUCLEOTIDE SEQUENCE [LARGE SCALE GENOMIC DNA]</scope>
    <source>
        <strain evidence="2 3">DSM 100346</strain>
    </source>
</reference>
<dbReference type="Proteomes" id="UP000245880">
    <property type="component" value="Unassembled WGS sequence"/>
</dbReference>
<comment type="caution">
    <text evidence="2">The sequence shown here is derived from an EMBL/GenBank/DDBJ whole genome shotgun (WGS) entry which is preliminary data.</text>
</comment>
<keyword evidence="1" id="KW-0812">Transmembrane</keyword>
<gene>
    <name evidence="2" type="ORF">CLV98_105260</name>
</gene>
<keyword evidence="1" id="KW-0472">Membrane</keyword>